<evidence type="ECO:0000256" key="1">
    <source>
        <dbReference type="ARBA" id="ARBA00006484"/>
    </source>
</evidence>
<dbReference type="PANTHER" id="PTHR44196">
    <property type="entry name" value="DEHYDROGENASE/REDUCTASE SDR FAMILY MEMBER 7B"/>
    <property type="match status" value="1"/>
</dbReference>
<dbReference type="InterPro" id="IPR036291">
    <property type="entry name" value="NAD(P)-bd_dom_sf"/>
</dbReference>
<accession>A0A1H0D827</accession>
<dbReference type="Gene3D" id="3.40.50.720">
    <property type="entry name" value="NAD(P)-binding Rossmann-like Domain"/>
    <property type="match status" value="1"/>
</dbReference>
<dbReference type="EMBL" id="FNHS01000010">
    <property type="protein sequence ID" value="SDN66300.1"/>
    <property type="molecule type" value="Genomic_DNA"/>
</dbReference>
<dbReference type="Pfam" id="PF00106">
    <property type="entry name" value="adh_short"/>
    <property type="match status" value="1"/>
</dbReference>
<keyword evidence="5" id="KW-0812">Transmembrane</keyword>
<dbReference type="NCBIfam" id="NF005495">
    <property type="entry name" value="PRK07109.1"/>
    <property type="match status" value="1"/>
</dbReference>
<sequence>MQIRHKPLREQVIVITGASSGIGLATARAAARRGARVILAARNGAALDDIAHDIQERGGEARAVVTDVSRRADVEALAAEAVRAYGGFDTWVNNAGLSIFGRLEEVSDEDHRRLFDVNFWGIVYGSTVALPQLKKRGGALINLGSIASDLAFPIQGMYCASKHAIKGFTDALRMELQEEGAPVSVTLIKPASIDTPFPEHARNYMARAPKLPPPVYDPADVAEAILYAAEHGPRDLYVGGGGKVMSSLRKRVPSVTDWMGATAMSRTQKAAGPAKPDRDGALYAAGRDGTVRGASPHHVMRSTYTQASINPVLTGILLAGATAAAAALLRRSGRA</sequence>
<evidence type="ECO:0000256" key="4">
    <source>
        <dbReference type="SAM" id="MobiDB-lite"/>
    </source>
</evidence>
<dbReference type="PROSITE" id="PS00061">
    <property type="entry name" value="ADH_SHORT"/>
    <property type="match status" value="1"/>
</dbReference>
<feature type="region of interest" description="Disordered" evidence="4">
    <location>
        <begin position="266"/>
        <end position="297"/>
    </location>
</feature>
<name>A0A1H0D827_9HYPH</name>
<gene>
    <name evidence="7" type="ORF">SAMN05216360_11060</name>
</gene>
<dbReference type="PRINTS" id="PR00081">
    <property type="entry name" value="GDHRDH"/>
</dbReference>
<dbReference type="RefSeq" id="WP_091717688.1">
    <property type="nucleotide sequence ID" value="NZ_FNHS01000010.1"/>
</dbReference>
<dbReference type="GO" id="GO:0016491">
    <property type="term" value="F:oxidoreductase activity"/>
    <property type="evidence" value="ECO:0007669"/>
    <property type="project" value="UniProtKB-KW"/>
</dbReference>
<keyword evidence="2" id="KW-0560">Oxidoreductase</keyword>
<feature type="domain" description="Ketoreductase" evidence="6">
    <location>
        <begin position="11"/>
        <end position="194"/>
    </location>
</feature>
<organism evidence="7 8">
    <name type="scientific">Methylobacterium phyllostachyos</name>
    <dbReference type="NCBI Taxonomy" id="582672"/>
    <lineage>
        <taxon>Bacteria</taxon>
        <taxon>Pseudomonadati</taxon>
        <taxon>Pseudomonadota</taxon>
        <taxon>Alphaproteobacteria</taxon>
        <taxon>Hyphomicrobiales</taxon>
        <taxon>Methylobacteriaceae</taxon>
        <taxon>Methylobacterium</taxon>
    </lineage>
</organism>
<dbReference type="PRINTS" id="PR00080">
    <property type="entry name" value="SDRFAMILY"/>
</dbReference>
<evidence type="ECO:0000256" key="3">
    <source>
        <dbReference type="RuleBase" id="RU000363"/>
    </source>
</evidence>
<dbReference type="InterPro" id="IPR002347">
    <property type="entry name" value="SDR_fam"/>
</dbReference>
<dbReference type="InterPro" id="IPR020904">
    <property type="entry name" value="Sc_DH/Rdtase_CS"/>
</dbReference>
<keyword evidence="5" id="KW-1133">Transmembrane helix</keyword>
<comment type="similarity">
    <text evidence="1 3">Belongs to the short-chain dehydrogenases/reductases (SDR) family.</text>
</comment>
<keyword evidence="5" id="KW-0472">Membrane</keyword>
<keyword evidence="8" id="KW-1185">Reference proteome</keyword>
<dbReference type="OrthoDB" id="9781689at2"/>
<evidence type="ECO:0000313" key="8">
    <source>
        <dbReference type="Proteomes" id="UP000198704"/>
    </source>
</evidence>
<dbReference type="InterPro" id="IPR057326">
    <property type="entry name" value="KR_dom"/>
</dbReference>
<dbReference type="Proteomes" id="UP000198704">
    <property type="component" value="Unassembled WGS sequence"/>
</dbReference>
<evidence type="ECO:0000313" key="7">
    <source>
        <dbReference type="EMBL" id="SDN66300.1"/>
    </source>
</evidence>
<evidence type="ECO:0000256" key="2">
    <source>
        <dbReference type="ARBA" id="ARBA00023002"/>
    </source>
</evidence>
<protein>
    <submittedName>
        <fullName evidence="7">Short-chain dehydrogenase</fullName>
    </submittedName>
</protein>
<dbReference type="FunFam" id="3.40.50.720:FF:000084">
    <property type="entry name" value="Short-chain dehydrogenase reductase"/>
    <property type="match status" value="1"/>
</dbReference>
<evidence type="ECO:0000259" key="6">
    <source>
        <dbReference type="SMART" id="SM00822"/>
    </source>
</evidence>
<reference evidence="8" key="1">
    <citation type="submission" date="2016-10" db="EMBL/GenBank/DDBJ databases">
        <authorList>
            <person name="Varghese N."/>
            <person name="Submissions S."/>
        </authorList>
    </citation>
    <scope>NUCLEOTIDE SEQUENCE [LARGE SCALE GENOMIC DNA]</scope>
    <source>
        <strain evidence="8">BL47</strain>
    </source>
</reference>
<dbReference type="PANTHER" id="PTHR44196:SF1">
    <property type="entry name" value="DEHYDROGENASE_REDUCTASE SDR FAMILY MEMBER 7B"/>
    <property type="match status" value="1"/>
</dbReference>
<feature type="transmembrane region" description="Helical" evidence="5">
    <location>
        <begin position="309"/>
        <end position="329"/>
    </location>
</feature>
<dbReference type="GO" id="GO:0016020">
    <property type="term" value="C:membrane"/>
    <property type="evidence" value="ECO:0007669"/>
    <property type="project" value="TreeGrafter"/>
</dbReference>
<proteinExistence type="inferred from homology"/>
<dbReference type="STRING" id="582672.SAMN05216360_11060"/>
<evidence type="ECO:0000256" key="5">
    <source>
        <dbReference type="SAM" id="Phobius"/>
    </source>
</evidence>
<dbReference type="AlphaFoldDB" id="A0A1H0D827"/>
<dbReference type="SMART" id="SM00822">
    <property type="entry name" value="PKS_KR"/>
    <property type="match status" value="1"/>
</dbReference>
<dbReference type="SUPFAM" id="SSF51735">
    <property type="entry name" value="NAD(P)-binding Rossmann-fold domains"/>
    <property type="match status" value="1"/>
</dbReference>